<evidence type="ECO:0000256" key="6">
    <source>
        <dbReference type="ARBA" id="ARBA00023163"/>
    </source>
</evidence>
<evidence type="ECO:0000256" key="2">
    <source>
        <dbReference type="ARBA" id="ARBA00022723"/>
    </source>
</evidence>
<dbReference type="CDD" id="cd00067">
    <property type="entry name" value="GAL4"/>
    <property type="match status" value="1"/>
</dbReference>
<feature type="compositionally biased region" description="Low complexity" evidence="8">
    <location>
        <begin position="66"/>
        <end position="82"/>
    </location>
</feature>
<dbReference type="CDD" id="cd12148">
    <property type="entry name" value="fungal_TF_MHR"/>
    <property type="match status" value="1"/>
</dbReference>
<dbReference type="SMART" id="SM00066">
    <property type="entry name" value="GAL4"/>
    <property type="match status" value="1"/>
</dbReference>
<feature type="region of interest" description="Disordered" evidence="8">
    <location>
        <begin position="587"/>
        <end position="615"/>
    </location>
</feature>
<dbReference type="GO" id="GO:0045944">
    <property type="term" value="P:positive regulation of transcription by RNA polymerase II"/>
    <property type="evidence" value="ECO:0007669"/>
    <property type="project" value="TreeGrafter"/>
</dbReference>
<keyword evidence="12" id="KW-1185">Reference proteome</keyword>
<dbReference type="GO" id="GO:0043565">
    <property type="term" value="F:sequence-specific DNA binding"/>
    <property type="evidence" value="ECO:0007669"/>
    <property type="project" value="TreeGrafter"/>
</dbReference>
<dbReference type="Gene3D" id="4.10.240.10">
    <property type="entry name" value="Zn(2)-C6 fungal-type DNA-binding domain"/>
    <property type="match status" value="1"/>
</dbReference>
<dbReference type="Pfam" id="PF00172">
    <property type="entry name" value="Zn_clus"/>
    <property type="match status" value="1"/>
</dbReference>
<feature type="compositionally biased region" description="Polar residues" evidence="8">
    <location>
        <begin position="592"/>
        <end position="612"/>
    </location>
</feature>
<keyword evidence="5" id="KW-0238">DNA-binding</keyword>
<dbReference type="EMBL" id="ML995549">
    <property type="protein sequence ID" value="KAF2135832.1"/>
    <property type="molecule type" value="Genomic_DNA"/>
</dbReference>
<name>A0A6A6AUX8_9PEZI</name>
<comment type="subcellular location">
    <subcellularLocation>
        <location evidence="1">Nucleus</location>
    </subcellularLocation>
</comment>
<keyword evidence="9" id="KW-0812">Transmembrane</keyword>
<evidence type="ECO:0000259" key="10">
    <source>
        <dbReference type="PROSITE" id="PS50048"/>
    </source>
</evidence>
<dbReference type="SMART" id="SM00906">
    <property type="entry name" value="Fungal_trans"/>
    <property type="match status" value="1"/>
</dbReference>
<evidence type="ECO:0000256" key="5">
    <source>
        <dbReference type="ARBA" id="ARBA00023125"/>
    </source>
</evidence>
<evidence type="ECO:0000256" key="8">
    <source>
        <dbReference type="SAM" id="MobiDB-lite"/>
    </source>
</evidence>
<dbReference type="Proteomes" id="UP000799438">
    <property type="component" value="Unassembled WGS sequence"/>
</dbReference>
<dbReference type="GO" id="GO:0008270">
    <property type="term" value="F:zinc ion binding"/>
    <property type="evidence" value="ECO:0007669"/>
    <property type="project" value="InterPro"/>
</dbReference>
<dbReference type="OrthoDB" id="9970124at2759"/>
<dbReference type="PANTHER" id="PTHR47782">
    <property type="entry name" value="ZN(II)2CYS6 TRANSCRIPTION FACTOR (EUROFUNG)-RELATED"/>
    <property type="match status" value="1"/>
</dbReference>
<evidence type="ECO:0000313" key="12">
    <source>
        <dbReference type="Proteomes" id="UP000799438"/>
    </source>
</evidence>
<dbReference type="SUPFAM" id="SSF57701">
    <property type="entry name" value="Zn2/Cys6 DNA-binding domain"/>
    <property type="match status" value="1"/>
</dbReference>
<organism evidence="11 12">
    <name type="scientific">Aplosporella prunicola CBS 121167</name>
    <dbReference type="NCBI Taxonomy" id="1176127"/>
    <lineage>
        <taxon>Eukaryota</taxon>
        <taxon>Fungi</taxon>
        <taxon>Dikarya</taxon>
        <taxon>Ascomycota</taxon>
        <taxon>Pezizomycotina</taxon>
        <taxon>Dothideomycetes</taxon>
        <taxon>Dothideomycetes incertae sedis</taxon>
        <taxon>Botryosphaeriales</taxon>
        <taxon>Aplosporellaceae</taxon>
        <taxon>Aplosporella</taxon>
    </lineage>
</organism>
<evidence type="ECO:0000313" key="11">
    <source>
        <dbReference type="EMBL" id="KAF2135832.1"/>
    </source>
</evidence>
<keyword evidence="3" id="KW-0862">Zinc</keyword>
<feature type="transmembrane region" description="Helical" evidence="9">
    <location>
        <begin position="514"/>
        <end position="532"/>
    </location>
</feature>
<keyword evidence="7" id="KW-0539">Nucleus</keyword>
<dbReference type="PANTHER" id="PTHR47782:SF12">
    <property type="entry name" value="ZN(II)2CYS6 TRANSCRIPTION FACTOR (EUROFUNG)"/>
    <property type="match status" value="1"/>
</dbReference>
<reference evidence="11" key="1">
    <citation type="journal article" date="2020" name="Stud. Mycol.">
        <title>101 Dothideomycetes genomes: a test case for predicting lifestyles and emergence of pathogens.</title>
        <authorList>
            <person name="Haridas S."/>
            <person name="Albert R."/>
            <person name="Binder M."/>
            <person name="Bloem J."/>
            <person name="Labutti K."/>
            <person name="Salamov A."/>
            <person name="Andreopoulos B."/>
            <person name="Baker S."/>
            <person name="Barry K."/>
            <person name="Bills G."/>
            <person name="Bluhm B."/>
            <person name="Cannon C."/>
            <person name="Castanera R."/>
            <person name="Culley D."/>
            <person name="Daum C."/>
            <person name="Ezra D."/>
            <person name="Gonzalez J."/>
            <person name="Henrissat B."/>
            <person name="Kuo A."/>
            <person name="Liang C."/>
            <person name="Lipzen A."/>
            <person name="Lutzoni F."/>
            <person name="Magnuson J."/>
            <person name="Mondo S."/>
            <person name="Nolan M."/>
            <person name="Ohm R."/>
            <person name="Pangilinan J."/>
            <person name="Park H.-J."/>
            <person name="Ramirez L."/>
            <person name="Alfaro M."/>
            <person name="Sun H."/>
            <person name="Tritt A."/>
            <person name="Yoshinaga Y."/>
            <person name="Zwiers L.-H."/>
            <person name="Turgeon B."/>
            <person name="Goodwin S."/>
            <person name="Spatafora J."/>
            <person name="Crous P."/>
            <person name="Grigoriev I."/>
        </authorList>
    </citation>
    <scope>NUCLEOTIDE SEQUENCE</scope>
    <source>
        <strain evidence="11">CBS 121167</strain>
    </source>
</reference>
<gene>
    <name evidence="11" type="ORF">K452DRAFT_292918</name>
</gene>
<keyword evidence="4" id="KW-0805">Transcription regulation</keyword>
<evidence type="ECO:0000256" key="9">
    <source>
        <dbReference type="SAM" id="Phobius"/>
    </source>
</evidence>
<feature type="region of interest" description="Disordered" evidence="8">
    <location>
        <begin position="64"/>
        <end position="83"/>
    </location>
</feature>
<dbReference type="Pfam" id="PF04082">
    <property type="entry name" value="Fungal_trans"/>
    <property type="match status" value="1"/>
</dbReference>
<dbReference type="RefSeq" id="XP_033391550.1">
    <property type="nucleotide sequence ID" value="XM_033541467.1"/>
</dbReference>
<accession>A0A6A6AUX8</accession>
<dbReference type="InterPro" id="IPR001138">
    <property type="entry name" value="Zn2Cys6_DnaBD"/>
</dbReference>
<evidence type="ECO:0000256" key="7">
    <source>
        <dbReference type="ARBA" id="ARBA00023242"/>
    </source>
</evidence>
<dbReference type="GO" id="GO:0005634">
    <property type="term" value="C:nucleus"/>
    <property type="evidence" value="ECO:0007669"/>
    <property type="project" value="UniProtKB-SubCell"/>
</dbReference>
<evidence type="ECO:0000256" key="3">
    <source>
        <dbReference type="ARBA" id="ARBA00022833"/>
    </source>
</evidence>
<dbReference type="GO" id="GO:0006351">
    <property type="term" value="P:DNA-templated transcription"/>
    <property type="evidence" value="ECO:0007669"/>
    <property type="project" value="InterPro"/>
</dbReference>
<proteinExistence type="predicted"/>
<dbReference type="AlphaFoldDB" id="A0A6A6AUX8"/>
<dbReference type="PROSITE" id="PS00463">
    <property type="entry name" value="ZN2_CY6_FUNGAL_1"/>
    <property type="match status" value="1"/>
</dbReference>
<keyword evidence="2" id="KW-0479">Metal-binding</keyword>
<sequence>MAPPDSARKPPACVRCRQRKVKCDALLPTCSNCLRARVPCEQTSAGSERQYILQLEARVRELEAASSPSRVGPSPSSPRIGPNQPLAHEVGLLSLQASQTPKYLGPSSGVAFARLASVSAPQAQGLATVFLDDLPQPPDVACASALPPLPDIHRFIGAYFEAFQHLYPFLDEDHVDIIVEKCTSASASASASAANQATVFLLVAIGSAILEAQLGADFASTTYLAAAMKHVAETQLHESLQGVQIKLLLVLSSFCFPNGPNAWFLTHTILASCLDLGLQRRQAPGPPNALAGHVRVDGAVAPHDVRSGIFWSAYSLDRTLCTTLGRPLTLRDEAIDVEFPGQQGSEEIDLDSIDASATLQDASVQDPLHKRPSKRRRTESIDPLYAANMSFRFDRLVAEIKLMIHRVAQSPKRFPWPTNLEQWQKEAHGSCKGLLEHARRVLSPATGGVTRSLSYRVLRSLELKHHQCVMLLFRPSPAFPRPSPEAFNICVDSATETIAIYFELHRFGQMMNSWLTAHSVFVSGITMLYCLWVSPSIRDRTRTAFTEHTRRCSQVLEALGKTWSVANDARSKFDRLAEATEQSWRRMERSWHAQQGETQPGQSQHGLQSNTAIEGGWNGNSWTDEGLDALFDPAEILADQLGDVSGWFDLDWFECGGI</sequence>
<protein>
    <recommendedName>
        <fullName evidence="10">Zn(2)-C6 fungal-type domain-containing protein</fullName>
    </recommendedName>
</protein>
<dbReference type="InterPro" id="IPR052202">
    <property type="entry name" value="Yeast_MetPath_Reg"/>
</dbReference>
<keyword evidence="9" id="KW-1133">Transmembrane helix</keyword>
<keyword evidence="6" id="KW-0804">Transcription</keyword>
<dbReference type="GO" id="GO:0000981">
    <property type="term" value="F:DNA-binding transcription factor activity, RNA polymerase II-specific"/>
    <property type="evidence" value="ECO:0007669"/>
    <property type="project" value="InterPro"/>
</dbReference>
<feature type="domain" description="Zn(2)-C6 fungal-type" evidence="10">
    <location>
        <begin position="12"/>
        <end position="40"/>
    </location>
</feature>
<dbReference type="InterPro" id="IPR036864">
    <property type="entry name" value="Zn2-C6_fun-type_DNA-bd_sf"/>
</dbReference>
<dbReference type="PROSITE" id="PS50048">
    <property type="entry name" value="ZN2_CY6_FUNGAL_2"/>
    <property type="match status" value="1"/>
</dbReference>
<dbReference type="InterPro" id="IPR007219">
    <property type="entry name" value="XnlR_reg_dom"/>
</dbReference>
<evidence type="ECO:0000256" key="4">
    <source>
        <dbReference type="ARBA" id="ARBA00023015"/>
    </source>
</evidence>
<evidence type="ECO:0000256" key="1">
    <source>
        <dbReference type="ARBA" id="ARBA00004123"/>
    </source>
</evidence>
<dbReference type="GeneID" id="54298963"/>
<keyword evidence="9" id="KW-0472">Membrane</keyword>